<dbReference type="PANTHER" id="PTHR33383">
    <property type="entry name" value="MEMBRANE PROTEIN INSERTION EFFICIENCY FACTOR-RELATED"/>
    <property type="match status" value="1"/>
</dbReference>
<comment type="similarity">
    <text evidence="1">Belongs to the UPF0161 family.</text>
</comment>
<dbReference type="Pfam" id="PF01809">
    <property type="entry name" value="YidD"/>
    <property type="match status" value="1"/>
</dbReference>
<proteinExistence type="inferred from homology"/>
<dbReference type="NCBIfam" id="TIGR00278">
    <property type="entry name" value="membrane protein insertion efficiency factor YidD"/>
    <property type="match status" value="1"/>
</dbReference>
<dbReference type="HAMAP" id="MF_00386">
    <property type="entry name" value="UPF0161_YidD"/>
    <property type="match status" value="1"/>
</dbReference>
<accession>A0AA48K9M0</accession>
<keyword evidence="3" id="KW-1185">Reference proteome</keyword>
<evidence type="ECO:0000313" key="2">
    <source>
        <dbReference type="EMBL" id="BDU73641.1"/>
    </source>
</evidence>
<dbReference type="InterPro" id="IPR002696">
    <property type="entry name" value="Membr_insert_effic_factor_YidD"/>
</dbReference>
<evidence type="ECO:0000256" key="1">
    <source>
        <dbReference type="HAMAP-Rule" id="MF_00386"/>
    </source>
</evidence>
<gene>
    <name evidence="2" type="ORF">METEAL_28150</name>
</gene>
<comment type="function">
    <text evidence="1">Could be involved in insertion of integral membrane proteins into the membrane.</text>
</comment>
<evidence type="ECO:0000313" key="3">
    <source>
        <dbReference type="Proteomes" id="UP001238179"/>
    </source>
</evidence>
<dbReference type="EMBL" id="AP027080">
    <property type="protein sequence ID" value="BDU73641.1"/>
    <property type="molecule type" value="Genomic_DNA"/>
</dbReference>
<dbReference type="KEGG" id="msil:METEAL_28150"/>
<dbReference type="Proteomes" id="UP001238179">
    <property type="component" value="Chromosome"/>
</dbReference>
<comment type="subcellular location">
    <subcellularLocation>
        <location evidence="1">Cell membrane</location>
        <topology evidence="1">Peripheral membrane protein</topology>
        <orientation evidence="1">Cytoplasmic side</orientation>
    </subcellularLocation>
</comment>
<keyword evidence="1" id="KW-1003">Cell membrane</keyword>
<dbReference type="SMART" id="SM01234">
    <property type="entry name" value="Haemolytic"/>
    <property type="match status" value="1"/>
</dbReference>
<keyword evidence="1" id="KW-0472">Membrane</keyword>
<dbReference type="PANTHER" id="PTHR33383:SF1">
    <property type="entry name" value="MEMBRANE PROTEIN INSERTION EFFICIENCY FACTOR-RELATED"/>
    <property type="match status" value="1"/>
</dbReference>
<organism evidence="2 3">
    <name type="scientific">Mesoterricola silvestris</name>
    <dbReference type="NCBI Taxonomy" id="2927979"/>
    <lineage>
        <taxon>Bacteria</taxon>
        <taxon>Pseudomonadati</taxon>
        <taxon>Acidobacteriota</taxon>
        <taxon>Holophagae</taxon>
        <taxon>Holophagales</taxon>
        <taxon>Holophagaceae</taxon>
        <taxon>Mesoterricola</taxon>
    </lineage>
</organism>
<reference evidence="3" key="1">
    <citation type="journal article" date="2023" name="Int. J. Syst. Evol. Microbiol.">
        <title>Mesoterricola silvestris gen. nov., sp. nov., Mesoterricola sediminis sp. nov., Geothrix oryzae sp. nov., Geothrix edaphica sp. nov., Geothrix rubra sp. nov., and Geothrix limicola sp. nov., six novel members of Acidobacteriota isolated from soils.</title>
        <authorList>
            <person name="Itoh H."/>
            <person name="Sugisawa Y."/>
            <person name="Mise K."/>
            <person name="Xu Z."/>
            <person name="Kuniyasu M."/>
            <person name="Ushijima N."/>
            <person name="Kawano K."/>
            <person name="Kobayashi E."/>
            <person name="Shiratori Y."/>
            <person name="Masuda Y."/>
            <person name="Senoo K."/>
        </authorList>
    </citation>
    <scope>NUCLEOTIDE SEQUENCE [LARGE SCALE GENOMIC DNA]</scope>
    <source>
        <strain evidence="3">W79</strain>
    </source>
</reference>
<dbReference type="GO" id="GO:0005886">
    <property type="term" value="C:plasma membrane"/>
    <property type="evidence" value="ECO:0007669"/>
    <property type="project" value="UniProtKB-SubCell"/>
</dbReference>
<sequence length="98" mass="10609">MIDALFAHPLLAFGAYLVLEAFLPVPLQPTAWAARGAIRLYQATLGPALPTQCKFTPTCSQYGLGCVRKYGTLRGGVLTTWRILRCNPFGHGGHDPVP</sequence>
<dbReference type="AlphaFoldDB" id="A0AA48K9M0"/>
<protein>
    <recommendedName>
        <fullName evidence="1">Putative membrane protein insertion efficiency factor</fullName>
    </recommendedName>
</protein>
<name>A0AA48K9M0_9BACT</name>